<accession>A0ABV9KXC2</accession>
<protein>
    <submittedName>
        <fullName evidence="2">Helix-turn-helix domain-containing protein</fullName>
    </submittedName>
</protein>
<organism evidence="2 3">
    <name type="scientific">Dysgonomonas termitidis</name>
    <dbReference type="NCBI Taxonomy" id="1516126"/>
    <lineage>
        <taxon>Bacteria</taxon>
        <taxon>Pseudomonadati</taxon>
        <taxon>Bacteroidota</taxon>
        <taxon>Bacteroidia</taxon>
        <taxon>Bacteroidales</taxon>
        <taxon>Dysgonomonadaceae</taxon>
        <taxon>Dysgonomonas</taxon>
    </lineage>
</organism>
<dbReference type="Pfam" id="PF12728">
    <property type="entry name" value="HTH_17"/>
    <property type="match status" value="1"/>
</dbReference>
<evidence type="ECO:0000259" key="1">
    <source>
        <dbReference type="Pfam" id="PF12728"/>
    </source>
</evidence>
<gene>
    <name evidence="2" type="ORF">ACFO6W_14400</name>
</gene>
<feature type="domain" description="Helix-turn-helix" evidence="1">
    <location>
        <begin position="5"/>
        <end position="51"/>
    </location>
</feature>
<dbReference type="InterPro" id="IPR041657">
    <property type="entry name" value="HTH_17"/>
</dbReference>
<evidence type="ECO:0000313" key="2">
    <source>
        <dbReference type="EMBL" id="MFC4674892.1"/>
    </source>
</evidence>
<keyword evidence="3" id="KW-1185">Reference proteome</keyword>
<reference evidence="3" key="1">
    <citation type="journal article" date="2019" name="Int. J. Syst. Evol. Microbiol.">
        <title>The Global Catalogue of Microorganisms (GCM) 10K type strain sequencing project: providing services to taxonomists for standard genome sequencing and annotation.</title>
        <authorList>
            <consortium name="The Broad Institute Genomics Platform"/>
            <consortium name="The Broad Institute Genome Sequencing Center for Infectious Disease"/>
            <person name="Wu L."/>
            <person name="Ma J."/>
        </authorList>
    </citation>
    <scope>NUCLEOTIDE SEQUENCE [LARGE SCALE GENOMIC DNA]</scope>
    <source>
        <strain evidence="3">CCUG 66188</strain>
    </source>
</reference>
<proteinExistence type="predicted"/>
<evidence type="ECO:0000313" key="3">
    <source>
        <dbReference type="Proteomes" id="UP001596023"/>
    </source>
</evidence>
<comment type="caution">
    <text evidence="2">The sequence shown here is derived from an EMBL/GenBank/DDBJ whole genome shotgun (WGS) entry which is preliminary data.</text>
</comment>
<dbReference type="Proteomes" id="UP001596023">
    <property type="component" value="Unassembled WGS sequence"/>
</dbReference>
<dbReference type="EMBL" id="JBHSGN010000083">
    <property type="protein sequence ID" value="MFC4674892.1"/>
    <property type="molecule type" value="Genomic_DNA"/>
</dbReference>
<name>A0ABV9KXC2_9BACT</name>
<sequence length="83" mass="9814">MPIGIDEACRIIQEAKSTIYSLARKGLIPCYKKGEKLFFFEDELINWIQKGKKKGLDQIREEMSNSIYRYGNKKCHRHHRILS</sequence>